<dbReference type="GO" id="GO:0033314">
    <property type="term" value="P:mitotic DNA replication checkpoint signaling"/>
    <property type="evidence" value="ECO:0007669"/>
    <property type="project" value="TreeGrafter"/>
</dbReference>
<dbReference type="InterPro" id="IPR059039">
    <property type="entry name" value="ZNF380_CC"/>
</dbReference>
<evidence type="ECO:0000256" key="8">
    <source>
        <dbReference type="ARBA" id="ARBA00022771"/>
    </source>
</evidence>
<evidence type="ECO:0000256" key="6">
    <source>
        <dbReference type="ARBA" id="ARBA00022618"/>
    </source>
</evidence>
<dbReference type="OrthoDB" id="77607at2759"/>
<keyword evidence="6" id="KW-0132">Cell division</keyword>
<evidence type="ECO:0000256" key="10">
    <source>
        <dbReference type="ARBA" id="ARBA00022833"/>
    </source>
</evidence>
<evidence type="ECO:0000259" key="16">
    <source>
        <dbReference type="Pfam" id="PF23406"/>
    </source>
</evidence>
<dbReference type="SUPFAM" id="SSF57667">
    <property type="entry name" value="beta-beta-alpha zinc fingers"/>
    <property type="match status" value="1"/>
</dbReference>
<evidence type="ECO:0000256" key="12">
    <source>
        <dbReference type="ARBA" id="ARBA00023242"/>
    </source>
</evidence>
<comment type="subcellular location">
    <subcellularLocation>
        <location evidence="1">Chromosome</location>
    </subcellularLocation>
    <subcellularLocation>
        <location evidence="2">Nucleus speckle</location>
    </subcellularLocation>
</comment>
<dbReference type="Proteomes" id="UP000271974">
    <property type="component" value="Unassembled WGS sequence"/>
</dbReference>
<dbReference type="AlphaFoldDB" id="A0A433TI21"/>
<evidence type="ECO:0000256" key="9">
    <source>
        <dbReference type="ARBA" id="ARBA00022776"/>
    </source>
</evidence>
<dbReference type="Pfam" id="PF23406">
    <property type="entry name" value="ZNF380_CC"/>
    <property type="match status" value="1"/>
</dbReference>
<dbReference type="InterPro" id="IPR036236">
    <property type="entry name" value="Znf_C2H2_sf"/>
</dbReference>
<keyword evidence="8" id="KW-0863">Zinc-finger</keyword>
<feature type="compositionally biased region" description="Basic and acidic residues" evidence="15">
    <location>
        <begin position="134"/>
        <end position="147"/>
    </location>
</feature>
<comment type="caution">
    <text evidence="17">The sequence shown here is derived from an EMBL/GenBank/DDBJ whole genome shotgun (WGS) entry which is preliminary data.</text>
</comment>
<keyword evidence="18" id="KW-1185">Reference proteome</keyword>
<keyword evidence="9" id="KW-0498">Mitosis</keyword>
<evidence type="ECO:0000256" key="14">
    <source>
        <dbReference type="ARBA" id="ARBA00030672"/>
    </source>
</evidence>
<evidence type="ECO:0000256" key="4">
    <source>
        <dbReference type="ARBA" id="ARBA00022454"/>
    </source>
</evidence>
<evidence type="ECO:0000256" key="3">
    <source>
        <dbReference type="ARBA" id="ARBA00017358"/>
    </source>
</evidence>
<feature type="compositionally biased region" description="Low complexity" evidence="15">
    <location>
        <begin position="176"/>
        <end position="189"/>
    </location>
</feature>
<protein>
    <recommendedName>
        <fullName evidence="3">Zinc finger protein 830</fullName>
    </recommendedName>
    <alternativeName>
        <fullName evidence="14">Coiled-coil domain-containing protein 16</fullName>
    </alternativeName>
</protein>
<keyword evidence="7" id="KW-0479">Metal-binding</keyword>
<keyword evidence="12" id="KW-0539">Nucleus</keyword>
<dbReference type="GO" id="GO:0033260">
    <property type="term" value="P:nuclear DNA replication"/>
    <property type="evidence" value="ECO:0007669"/>
    <property type="project" value="TreeGrafter"/>
</dbReference>
<dbReference type="GO" id="GO:0008270">
    <property type="term" value="F:zinc ion binding"/>
    <property type="evidence" value="ECO:0007669"/>
    <property type="project" value="UniProtKB-KW"/>
</dbReference>
<evidence type="ECO:0000256" key="7">
    <source>
        <dbReference type="ARBA" id="ARBA00022723"/>
    </source>
</evidence>
<keyword evidence="10" id="KW-0862">Zinc</keyword>
<feature type="compositionally biased region" description="Basic and acidic residues" evidence="15">
    <location>
        <begin position="99"/>
        <end position="119"/>
    </location>
</feature>
<feature type="region of interest" description="Disordered" evidence="15">
    <location>
        <begin position="1"/>
        <end position="20"/>
    </location>
</feature>
<proteinExistence type="predicted"/>
<name>A0A433TI21_ELYCH</name>
<evidence type="ECO:0000256" key="15">
    <source>
        <dbReference type="SAM" id="MobiDB-lite"/>
    </source>
</evidence>
<dbReference type="InterPro" id="IPR040050">
    <property type="entry name" value="ZNF830-like"/>
</dbReference>
<keyword evidence="11" id="KW-0175">Coiled coil</keyword>
<dbReference type="STRING" id="188477.A0A433TI21"/>
<feature type="compositionally biased region" description="Polar residues" evidence="15">
    <location>
        <begin position="1"/>
        <end position="12"/>
    </location>
</feature>
<evidence type="ECO:0000256" key="13">
    <source>
        <dbReference type="ARBA" id="ARBA00023306"/>
    </source>
</evidence>
<feature type="domain" description="ZNF380 coiled-coil" evidence="16">
    <location>
        <begin position="219"/>
        <end position="298"/>
    </location>
</feature>
<feature type="non-terminal residue" evidence="17">
    <location>
        <position position="1"/>
    </location>
</feature>
<evidence type="ECO:0000256" key="11">
    <source>
        <dbReference type="ARBA" id="ARBA00023054"/>
    </source>
</evidence>
<dbReference type="EMBL" id="RQTK01000351">
    <property type="protein sequence ID" value="RUS81193.1"/>
    <property type="molecule type" value="Genomic_DNA"/>
</dbReference>
<dbReference type="GO" id="GO:0003676">
    <property type="term" value="F:nucleic acid binding"/>
    <property type="evidence" value="ECO:0007669"/>
    <property type="project" value="InterPro"/>
</dbReference>
<reference evidence="17 18" key="1">
    <citation type="submission" date="2019-01" db="EMBL/GenBank/DDBJ databases">
        <title>A draft genome assembly of the solar-powered sea slug Elysia chlorotica.</title>
        <authorList>
            <person name="Cai H."/>
            <person name="Li Q."/>
            <person name="Fang X."/>
            <person name="Li J."/>
            <person name="Curtis N.E."/>
            <person name="Altenburger A."/>
            <person name="Shibata T."/>
            <person name="Feng M."/>
            <person name="Maeda T."/>
            <person name="Schwartz J.A."/>
            <person name="Shigenobu S."/>
            <person name="Lundholm N."/>
            <person name="Nishiyama T."/>
            <person name="Yang H."/>
            <person name="Hasebe M."/>
            <person name="Li S."/>
            <person name="Pierce S.K."/>
            <person name="Wang J."/>
        </authorList>
    </citation>
    <scope>NUCLEOTIDE SEQUENCE [LARGE SCALE GENOMIC DNA]</scope>
    <source>
        <strain evidence="17">EC2010</strain>
        <tissue evidence="17">Whole organism of an adult</tissue>
    </source>
</reference>
<keyword evidence="13" id="KW-0131">Cell cycle</keyword>
<accession>A0A433TI21</accession>
<dbReference type="PANTHER" id="PTHR13278">
    <property type="entry name" value="ZINC FINGER PROTEIN 830"/>
    <property type="match status" value="1"/>
</dbReference>
<dbReference type="GO" id="GO:0005681">
    <property type="term" value="C:spliceosomal complex"/>
    <property type="evidence" value="ECO:0007669"/>
    <property type="project" value="InterPro"/>
</dbReference>
<evidence type="ECO:0000256" key="1">
    <source>
        <dbReference type="ARBA" id="ARBA00004286"/>
    </source>
</evidence>
<sequence length="339" mass="38783">INKQNGCPQEENSVQRRHQASYERKNFSYEKFKPRIDHPLAKYNSLQQLVCVLCNNVIKNDLLWPAHILSKQHKERALALKTQGPLKPSGVQPALGKRKGQESIEDRLGEKRKKTESEVPSKQSSLPPGFFDEGQQHSKTDVKERAKAALLAAYSSSSSSEDEEDDGEKTKHSQKPDSSTSDSSKTHSSGLPADFFDEGNEPSATKPEVSHSKKMSEVLPEGFFDDPKMDAKVRNVEYKDKEEEEWELFKKTIKEEAQVSEVIMEEEDEQVNIDRNIDEIDDQIQRWQEVENLHVKKEIILKTSKTDAIKKEDLDEDVNDEDLDEFLDWRAKKPSNSKS</sequence>
<evidence type="ECO:0000256" key="2">
    <source>
        <dbReference type="ARBA" id="ARBA00004324"/>
    </source>
</evidence>
<organism evidence="17 18">
    <name type="scientific">Elysia chlorotica</name>
    <name type="common">Eastern emerald elysia</name>
    <name type="synonym">Sea slug</name>
    <dbReference type="NCBI Taxonomy" id="188477"/>
    <lineage>
        <taxon>Eukaryota</taxon>
        <taxon>Metazoa</taxon>
        <taxon>Spiralia</taxon>
        <taxon>Lophotrochozoa</taxon>
        <taxon>Mollusca</taxon>
        <taxon>Gastropoda</taxon>
        <taxon>Heterobranchia</taxon>
        <taxon>Euthyneura</taxon>
        <taxon>Panpulmonata</taxon>
        <taxon>Sacoglossa</taxon>
        <taxon>Placobranchoidea</taxon>
        <taxon>Plakobranchidae</taxon>
        <taxon>Elysia</taxon>
    </lineage>
</organism>
<dbReference type="GO" id="GO:0044773">
    <property type="term" value="P:mitotic DNA damage checkpoint signaling"/>
    <property type="evidence" value="ECO:0007669"/>
    <property type="project" value="TreeGrafter"/>
</dbReference>
<evidence type="ECO:0000256" key="5">
    <source>
        <dbReference type="ARBA" id="ARBA00022473"/>
    </source>
</evidence>
<dbReference type="PANTHER" id="PTHR13278:SF0">
    <property type="entry name" value="ZINC FINGER PROTEIN 830"/>
    <property type="match status" value="1"/>
</dbReference>
<evidence type="ECO:0000313" key="18">
    <source>
        <dbReference type="Proteomes" id="UP000271974"/>
    </source>
</evidence>
<keyword evidence="5" id="KW-0217">Developmental protein</keyword>
<keyword evidence="4" id="KW-0158">Chromosome</keyword>
<evidence type="ECO:0000313" key="17">
    <source>
        <dbReference type="EMBL" id="RUS81193.1"/>
    </source>
</evidence>
<feature type="region of interest" description="Disordered" evidence="15">
    <location>
        <begin position="81"/>
        <end position="227"/>
    </location>
</feature>
<gene>
    <name evidence="17" type="ORF">EGW08_011058</name>
</gene>